<organism evidence="5 6">
    <name type="scientific">Kockovaella imperatae</name>
    <dbReference type="NCBI Taxonomy" id="4999"/>
    <lineage>
        <taxon>Eukaryota</taxon>
        <taxon>Fungi</taxon>
        <taxon>Dikarya</taxon>
        <taxon>Basidiomycota</taxon>
        <taxon>Agaricomycotina</taxon>
        <taxon>Tremellomycetes</taxon>
        <taxon>Tremellales</taxon>
        <taxon>Cuniculitremaceae</taxon>
        <taxon>Kockovaella</taxon>
    </lineage>
</organism>
<feature type="chain" id="PRO_5012010942" description="Trehalase" evidence="4">
    <location>
        <begin position="22"/>
        <end position="807"/>
    </location>
</feature>
<dbReference type="InterPro" id="IPR012341">
    <property type="entry name" value="6hp_glycosidase-like_sf"/>
</dbReference>
<sequence>MLGHTLAVALLIKGIAAQSSAASVGSPTGDEPLTASAASASFATASIANTNSLPPGVQTSFSPTPVSTAVASATVVLDTPVAGQGVYPPLQPLCNGGQPDTFCPGELLQDVQLAGIFPDSKTFVDKPTVFTLNETLTVFAGLPQNKTVGEIETFVNNQFKGEGLELSQVTIQNFTAYPKSLDNVSDPIVKGWLEIVNSYWSLLIRETNESAVCQPDVCESSLIPLNHTIVVPGGRYREIYYWDSFWILEGLLKSELYTYAYDLLSNFMDLIELYGFLPNGGRKYYLNRSQPPVFVQMVNAYIQASGNISVLERALPILSTEMQWWQTNRTINVTSSFTNKTYLVAHYNVTNSAPRPEGFVEDYETAFGPSPSLNESQRAALYAEIATGAESGYDYSSRWCKVPVINVTDNYPALRTLNTRAIIPVDLNALLAGDHALLANLFELFANVSRGNSSMSNSTSSSDSSSSDPSNESTSTMNDTMSNFTEIIQYHREMAANYSAAVLDLHWDAERAWFYDYNTTDSTHSNVWSMAGTFPLWQNITPPGLEGNETAALAHFSGIRYLLGKYSGMPTVTTLLYTGLQWDFPNTWPPHAYTAIRSLETVGRLVTNASVLSNLTIEFPNVTSGQFYLNETDLQPQPNSTIGNATRSMNEAVNIPWPKAIAIEIANRYTQAAFCSWYSTGGEIPGTLVQLPLSELNATGTYTGTQAGVMFEKFNVTDLDAAGGGGEYTTVTGFGWTNGVALWIGSEYGEYIAQPACPLIPIIETVGDGKNESVYSNGTIVNDTATPSGKSNVNGTRLFIGFRLPRD</sequence>
<keyword evidence="6" id="KW-1185">Reference proteome</keyword>
<feature type="compositionally biased region" description="Low complexity" evidence="3">
    <location>
        <begin position="453"/>
        <end position="477"/>
    </location>
</feature>
<dbReference type="GeneID" id="33557102"/>
<dbReference type="RefSeq" id="XP_021872276.1">
    <property type="nucleotide sequence ID" value="XM_022015294.1"/>
</dbReference>
<dbReference type="OrthoDB" id="3542292at2759"/>
<dbReference type="STRING" id="4999.A0A1Y1ULG4"/>
<dbReference type="EMBL" id="NBSH01000004">
    <property type="protein sequence ID" value="ORX38354.1"/>
    <property type="molecule type" value="Genomic_DNA"/>
</dbReference>
<evidence type="ECO:0000256" key="3">
    <source>
        <dbReference type="SAM" id="MobiDB-lite"/>
    </source>
</evidence>
<reference evidence="5 6" key="1">
    <citation type="submission" date="2017-03" db="EMBL/GenBank/DDBJ databases">
        <title>Widespread Adenine N6-methylation of Active Genes in Fungi.</title>
        <authorList>
            <consortium name="DOE Joint Genome Institute"/>
            <person name="Mondo S.J."/>
            <person name="Dannebaum R.O."/>
            <person name="Kuo R.C."/>
            <person name="Louie K.B."/>
            <person name="Bewick A.J."/>
            <person name="Labutti K."/>
            <person name="Haridas S."/>
            <person name="Kuo A."/>
            <person name="Salamov A."/>
            <person name="Ahrendt S.R."/>
            <person name="Lau R."/>
            <person name="Bowen B.P."/>
            <person name="Lipzen A."/>
            <person name="Sullivan W."/>
            <person name="Andreopoulos W.B."/>
            <person name="Clum A."/>
            <person name="Lindquist E."/>
            <person name="Daum C."/>
            <person name="Northen T.R."/>
            <person name="Ramamoorthy G."/>
            <person name="Schmitz R.J."/>
            <person name="Gryganskyi A."/>
            <person name="Culley D."/>
            <person name="Magnuson J."/>
            <person name="James T.Y."/>
            <person name="O'Malley M.A."/>
            <person name="Stajich J.E."/>
            <person name="Spatafora J.W."/>
            <person name="Visel A."/>
            <person name="Grigoriev I.V."/>
        </authorList>
    </citation>
    <scope>NUCLEOTIDE SEQUENCE [LARGE SCALE GENOMIC DNA]</scope>
    <source>
        <strain evidence="5 6">NRRL Y-17943</strain>
    </source>
</reference>
<dbReference type="PRINTS" id="PR00744">
    <property type="entry name" value="GLHYDRLASE37"/>
</dbReference>
<evidence type="ECO:0000256" key="2">
    <source>
        <dbReference type="RuleBase" id="RU361180"/>
    </source>
</evidence>
<dbReference type="Gene3D" id="1.50.10.10">
    <property type="match status" value="1"/>
</dbReference>
<comment type="catalytic activity">
    <reaction evidence="2">
        <text>alpha,alpha-trehalose + H2O = alpha-D-glucose + beta-D-glucose</text>
        <dbReference type="Rhea" id="RHEA:32675"/>
        <dbReference type="ChEBI" id="CHEBI:15377"/>
        <dbReference type="ChEBI" id="CHEBI:15903"/>
        <dbReference type="ChEBI" id="CHEBI:16551"/>
        <dbReference type="ChEBI" id="CHEBI:17925"/>
        <dbReference type="EC" id="3.2.1.28"/>
    </reaction>
</comment>
<feature type="region of interest" description="Disordered" evidence="3">
    <location>
        <begin position="453"/>
        <end position="478"/>
    </location>
</feature>
<proteinExistence type="inferred from homology"/>
<comment type="similarity">
    <text evidence="1 2">Belongs to the glycosyl hydrolase 37 family.</text>
</comment>
<dbReference type="PANTHER" id="PTHR23403:SF1">
    <property type="entry name" value="TREHALASE"/>
    <property type="match status" value="1"/>
</dbReference>
<dbReference type="InterPro" id="IPR008928">
    <property type="entry name" value="6-hairpin_glycosidase_sf"/>
</dbReference>
<dbReference type="GO" id="GO:0004555">
    <property type="term" value="F:alpha,alpha-trehalase activity"/>
    <property type="evidence" value="ECO:0007669"/>
    <property type="project" value="UniProtKB-EC"/>
</dbReference>
<dbReference type="AlphaFoldDB" id="A0A1Y1ULG4"/>
<dbReference type="PANTHER" id="PTHR23403">
    <property type="entry name" value="TREHALASE"/>
    <property type="match status" value="1"/>
</dbReference>
<evidence type="ECO:0000313" key="6">
    <source>
        <dbReference type="Proteomes" id="UP000193218"/>
    </source>
</evidence>
<name>A0A1Y1ULG4_9TREE</name>
<dbReference type="Proteomes" id="UP000193218">
    <property type="component" value="Unassembled WGS sequence"/>
</dbReference>
<dbReference type="InParanoid" id="A0A1Y1ULG4"/>
<protein>
    <recommendedName>
        <fullName evidence="2">Trehalase</fullName>
        <ecNumber evidence="2">3.2.1.28</ecNumber>
    </recommendedName>
    <alternativeName>
        <fullName evidence="2">Alpha-trehalose glucohydrolase</fullName>
    </alternativeName>
</protein>
<evidence type="ECO:0000313" key="5">
    <source>
        <dbReference type="EMBL" id="ORX38354.1"/>
    </source>
</evidence>
<dbReference type="Pfam" id="PF01204">
    <property type="entry name" value="Trehalase"/>
    <property type="match status" value="2"/>
</dbReference>
<evidence type="ECO:0000256" key="4">
    <source>
        <dbReference type="SAM" id="SignalP"/>
    </source>
</evidence>
<keyword evidence="4" id="KW-0732">Signal</keyword>
<dbReference type="InterPro" id="IPR001661">
    <property type="entry name" value="Glyco_hydro_37"/>
</dbReference>
<keyword evidence="2" id="KW-0378">Hydrolase</keyword>
<dbReference type="GO" id="GO:0005993">
    <property type="term" value="P:trehalose catabolic process"/>
    <property type="evidence" value="ECO:0007669"/>
    <property type="project" value="TreeGrafter"/>
</dbReference>
<gene>
    <name evidence="5" type="ORF">BD324DRAFT_620515</name>
</gene>
<keyword evidence="2 5" id="KW-0326">Glycosidase</keyword>
<evidence type="ECO:0000256" key="1">
    <source>
        <dbReference type="ARBA" id="ARBA00005615"/>
    </source>
</evidence>
<dbReference type="SUPFAM" id="SSF48208">
    <property type="entry name" value="Six-hairpin glycosidases"/>
    <property type="match status" value="1"/>
</dbReference>
<accession>A0A1Y1ULG4</accession>
<dbReference type="EC" id="3.2.1.28" evidence="2"/>
<feature type="signal peptide" evidence="4">
    <location>
        <begin position="1"/>
        <end position="21"/>
    </location>
</feature>
<comment type="caution">
    <text evidence="5">The sequence shown here is derived from an EMBL/GenBank/DDBJ whole genome shotgun (WGS) entry which is preliminary data.</text>
</comment>